<dbReference type="InterPro" id="IPR001227">
    <property type="entry name" value="Ac_transferase_dom_sf"/>
</dbReference>
<dbReference type="InterPro" id="IPR016039">
    <property type="entry name" value="Thiolase-like"/>
</dbReference>
<feature type="domain" description="Ketosynthase family 3 (KS3)" evidence="11">
    <location>
        <begin position="13"/>
        <end position="439"/>
    </location>
</feature>
<dbReference type="FunFam" id="3.40.47.10:FF:000019">
    <property type="entry name" value="Polyketide synthase type I"/>
    <property type="match status" value="2"/>
</dbReference>
<dbReference type="GO" id="GO:0004312">
    <property type="term" value="F:fatty acid synthase activity"/>
    <property type="evidence" value="ECO:0007669"/>
    <property type="project" value="TreeGrafter"/>
</dbReference>
<dbReference type="InterPro" id="IPR049900">
    <property type="entry name" value="PKS_mFAS_DH"/>
</dbReference>
<dbReference type="PANTHER" id="PTHR43775">
    <property type="entry name" value="FATTY ACID SYNTHASE"/>
    <property type="match status" value="1"/>
</dbReference>
<dbReference type="PROSITE" id="PS00606">
    <property type="entry name" value="KS3_1"/>
    <property type="match status" value="1"/>
</dbReference>
<evidence type="ECO:0000256" key="3">
    <source>
        <dbReference type="ARBA" id="ARBA00022553"/>
    </source>
</evidence>
<dbReference type="PROSITE" id="PS50075">
    <property type="entry name" value="CARRIER"/>
    <property type="match status" value="2"/>
</dbReference>
<dbReference type="SMART" id="SM00825">
    <property type="entry name" value="PKS_KS"/>
    <property type="match status" value="2"/>
</dbReference>
<feature type="domain" description="Ketosynthase family 3 (KS3)" evidence="11">
    <location>
        <begin position="1085"/>
        <end position="1511"/>
    </location>
</feature>
<dbReference type="InterPro" id="IPR014031">
    <property type="entry name" value="Ketoacyl_synth_C"/>
</dbReference>
<dbReference type="InterPro" id="IPR057326">
    <property type="entry name" value="KR_dom"/>
</dbReference>
<dbReference type="GO" id="GO:0004315">
    <property type="term" value="F:3-oxoacyl-[acyl-carrier-protein] synthase activity"/>
    <property type="evidence" value="ECO:0007669"/>
    <property type="project" value="InterPro"/>
</dbReference>
<dbReference type="Pfam" id="PF14765">
    <property type="entry name" value="PS-DH"/>
    <property type="match status" value="1"/>
</dbReference>
<feature type="compositionally biased region" description="Pro residues" evidence="9">
    <location>
        <begin position="959"/>
        <end position="971"/>
    </location>
</feature>
<dbReference type="InterPro" id="IPR016036">
    <property type="entry name" value="Malonyl_transacylase_ACP-bd"/>
</dbReference>
<evidence type="ECO:0000256" key="4">
    <source>
        <dbReference type="ARBA" id="ARBA00022679"/>
    </source>
</evidence>
<name>A0A7H8NHT9_9ACTN</name>
<feature type="active site" description="Proton donor; for dehydratase activity" evidence="8">
    <location>
        <position position="2204"/>
    </location>
</feature>
<evidence type="ECO:0000256" key="8">
    <source>
        <dbReference type="PROSITE-ProRule" id="PRU01363"/>
    </source>
</evidence>
<dbReference type="SMART" id="SM01294">
    <property type="entry name" value="PKS_PP_betabranch"/>
    <property type="match status" value="1"/>
</dbReference>
<dbReference type="Gene3D" id="3.40.50.720">
    <property type="entry name" value="NAD(P)-binding Rossmann-like Domain"/>
    <property type="match status" value="1"/>
</dbReference>
<dbReference type="InterPro" id="IPR050091">
    <property type="entry name" value="PKS_NRPS_Biosynth_Enz"/>
</dbReference>
<feature type="region of interest" description="Disordered" evidence="9">
    <location>
        <begin position="924"/>
        <end position="981"/>
    </location>
</feature>
<comment type="pathway">
    <text evidence="1">Antibiotic biosynthesis.</text>
</comment>
<dbReference type="InterPro" id="IPR020841">
    <property type="entry name" value="PKS_Beta-ketoAc_synthase_dom"/>
</dbReference>
<dbReference type="GO" id="GO:0033068">
    <property type="term" value="P:macrolide biosynthetic process"/>
    <property type="evidence" value="ECO:0007669"/>
    <property type="project" value="UniProtKB-ARBA"/>
</dbReference>
<evidence type="ECO:0000256" key="5">
    <source>
        <dbReference type="ARBA" id="ARBA00023194"/>
    </source>
</evidence>
<dbReference type="SMART" id="SM00822">
    <property type="entry name" value="PKS_KR"/>
    <property type="match status" value="1"/>
</dbReference>
<dbReference type="InterPro" id="IPR013968">
    <property type="entry name" value="PKS_KR"/>
</dbReference>
<evidence type="ECO:0000259" key="12">
    <source>
        <dbReference type="PROSITE" id="PS52019"/>
    </source>
</evidence>
<evidence type="ECO:0000313" key="13">
    <source>
        <dbReference type="EMBL" id="QKW53942.1"/>
    </source>
</evidence>
<dbReference type="Pfam" id="PF02801">
    <property type="entry name" value="Ketoacyl-synt_C"/>
    <property type="match status" value="2"/>
</dbReference>
<feature type="region of interest" description="Disordered" evidence="9">
    <location>
        <begin position="2594"/>
        <end position="2613"/>
    </location>
</feature>
<dbReference type="GO" id="GO:0031177">
    <property type="term" value="F:phosphopantetheine binding"/>
    <property type="evidence" value="ECO:0007669"/>
    <property type="project" value="InterPro"/>
</dbReference>
<dbReference type="RefSeq" id="WP_176165646.1">
    <property type="nucleotide sequence ID" value="NZ_CP054929.1"/>
</dbReference>
<feature type="region of interest" description="C-terminal hotdog fold" evidence="8">
    <location>
        <begin position="2144"/>
        <end position="2291"/>
    </location>
</feature>
<dbReference type="InterPro" id="IPR049551">
    <property type="entry name" value="PKS_DH_C"/>
</dbReference>
<dbReference type="SUPFAM" id="SSF55048">
    <property type="entry name" value="Probable ACP-binding domain of malonyl-CoA ACP transacylase"/>
    <property type="match status" value="2"/>
</dbReference>
<keyword evidence="4 13" id="KW-0808">Transferase</keyword>
<proteinExistence type="predicted"/>
<feature type="active site" description="Proton acceptor; for dehydratase activity" evidence="8">
    <location>
        <position position="2035"/>
    </location>
</feature>
<evidence type="ECO:0000256" key="6">
    <source>
        <dbReference type="ARBA" id="ARBA00023268"/>
    </source>
</evidence>
<dbReference type="PROSITE" id="PS52019">
    <property type="entry name" value="PKS_MFAS_DH"/>
    <property type="match status" value="1"/>
</dbReference>
<dbReference type="InterPro" id="IPR020806">
    <property type="entry name" value="PKS_PP-bd"/>
</dbReference>
<feature type="region of interest" description="N-terminal hotdog fold" evidence="8">
    <location>
        <begin position="2003"/>
        <end position="2129"/>
    </location>
</feature>
<dbReference type="FunFam" id="1.10.1200.10:FF:000007">
    <property type="entry name" value="Probable polyketide synthase pks17"/>
    <property type="match status" value="1"/>
</dbReference>
<dbReference type="GO" id="GO:0006633">
    <property type="term" value="P:fatty acid biosynthetic process"/>
    <property type="evidence" value="ECO:0007669"/>
    <property type="project" value="InterPro"/>
</dbReference>
<evidence type="ECO:0000259" key="11">
    <source>
        <dbReference type="PROSITE" id="PS52004"/>
    </source>
</evidence>
<dbReference type="Pfam" id="PF08659">
    <property type="entry name" value="KR"/>
    <property type="match status" value="1"/>
</dbReference>
<dbReference type="PROSITE" id="PS52004">
    <property type="entry name" value="KS3_2"/>
    <property type="match status" value="2"/>
</dbReference>
<dbReference type="InterPro" id="IPR006162">
    <property type="entry name" value="Ppantetheine_attach_site"/>
</dbReference>
<dbReference type="Gene3D" id="3.40.366.10">
    <property type="entry name" value="Malonyl-Coenzyme A Acyl Carrier Protein, domain 2"/>
    <property type="match status" value="2"/>
</dbReference>
<dbReference type="InterPro" id="IPR009081">
    <property type="entry name" value="PP-bd_ACP"/>
</dbReference>
<keyword evidence="14" id="KW-1185">Reference proteome</keyword>
<keyword evidence="5" id="KW-0045">Antibiotic biosynthesis</keyword>
<dbReference type="SUPFAM" id="SSF53901">
    <property type="entry name" value="Thiolase-like"/>
    <property type="match status" value="2"/>
</dbReference>
<evidence type="ECO:0000256" key="7">
    <source>
        <dbReference type="ARBA" id="ARBA00023315"/>
    </source>
</evidence>
<dbReference type="SUPFAM" id="SSF47336">
    <property type="entry name" value="ACP-like"/>
    <property type="match status" value="2"/>
</dbReference>
<dbReference type="SUPFAM" id="SSF51735">
    <property type="entry name" value="NAD(P)-binding Rossmann-fold domains"/>
    <property type="match status" value="2"/>
</dbReference>
<evidence type="ECO:0000259" key="10">
    <source>
        <dbReference type="PROSITE" id="PS50075"/>
    </source>
</evidence>
<organism evidence="13 14">
    <name type="scientific">Streptomyces buecherae</name>
    <dbReference type="NCBI Taxonomy" id="2763006"/>
    <lineage>
        <taxon>Bacteria</taxon>
        <taxon>Bacillati</taxon>
        <taxon>Actinomycetota</taxon>
        <taxon>Actinomycetes</taxon>
        <taxon>Kitasatosporales</taxon>
        <taxon>Streptomycetaceae</taxon>
        <taxon>Streptomyces</taxon>
    </lineage>
</organism>
<dbReference type="Gene3D" id="3.40.47.10">
    <property type="match status" value="2"/>
</dbReference>
<feature type="region of interest" description="Disordered" evidence="9">
    <location>
        <begin position="1064"/>
        <end position="1083"/>
    </location>
</feature>
<keyword evidence="6" id="KW-0511">Multifunctional enzyme</keyword>
<reference evidence="13 14" key="1">
    <citation type="submission" date="2020-06" db="EMBL/GenBank/DDBJ databases">
        <title>Genome mining for natural products.</title>
        <authorList>
            <person name="Zhang B."/>
            <person name="Shi J."/>
            <person name="Ge H."/>
        </authorList>
    </citation>
    <scope>NUCLEOTIDE SEQUENCE [LARGE SCALE GENOMIC DNA]</scope>
    <source>
        <strain evidence="13 14">NA00687</strain>
    </source>
</reference>
<evidence type="ECO:0000256" key="9">
    <source>
        <dbReference type="SAM" id="MobiDB-lite"/>
    </source>
</evidence>
<gene>
    <name evidence="13" type="ORF">HUT08_35225</name>
</gene>
<dbReference type="FunFam" id="3.40.366.10:FF:000002">
    <property type="entry name" value="Probable polyketide synthase 2"/>
    <property type="match status" value="2"/>
</dbReference>
<feature type="domain" description="Carrier" evidence="10">
    <location>
        <begin position="989"/>
        <end position="1064"/>
    </location>
</feature>
<feature type="compositionally biased region" description="Low complexity" evidence="9">
    <location>
        <begin position="2594"/>
        <end position="2611"/>
    </location>
</feature>
<dbReference type="InterPro" id="IPR032821">
    <property type="entry name" value="PKS_assoc"/>
</dbReference>
<sequence length="2952" mass="305613">MASTDPTRSPRSVSPIAVVGLACRFPRAASPREFWRLLRNGESAISAMPEDRRYAESVDAANGATERARSIRWGGFLDRVDAFDAEFFGIAPREALAMDPQQRLVLELAWEALEDAGTLPETLAGSRTGVFVGAMWDEYAALLRRHGALADNRYPMTGLHRSAIANRVSYGLGLRGPSLAVDTAQSSALVAVHLACESLRRGECTRALAAGVNLILGEDSMDAATAQFGGLSPDGRCHTFDARANGFVRGEGGGAVLLRPLAAALRDGDPVYCVIRASALNNDGATDGLTAPSQGAQEDVLRRAYEQAETAAADVQYVELHGTGTPVGDPIEAAALGAALGRDRSATTPLRVGSAKTNVGHLESAAGIVGLLKVALAITHRALPPSLNYATPNPRIPLATLGLEVQQELGPWPRADQPLVAGVSAFGMGGTNAHLVLTEAPEPEPAPSPLTAAPAPTRRAHPSPAPVAWALSARTEQALRAQAARLRAHLADEPDADPAAVGHALATRRTAFAHRAVLHGHERDELLALLDAAERGADAPGLARGRTTGGKVALLFSGQGSQRLNMGRELYDTYPAFATALDAAVDCLDGHLDRPLREVLFTAPDALDASDASAALNAPDAAASALDQTAYTQAALFAIEVALYRLVESWGLTPDYVLGHSVGEIAAAHVAGVFSLADAAALVAARGRLMQAVTEPGAMAAWQASEDEAAELLARYAGRLGVAAVNGPASLVVSGDADAVDEATAAWRARGRKASRLRVSHAFHSHHMDGMLDALRAVAAGLTFAPPTIDVVSNVTGEVATARQLGSPDYWAEHARGAVRFMTGVHTLHAAGVDTFLEIGPDAPLTVMARECLTALPETGRGGVDRPRPTALATLRRQRPEVTTLASAVAQAYVRGVPLRWERTFDGASHPRVTLPTYAFQRQRFWPRPTAEPEPTGAQRTGHSSTHIPARVNGTALPGPAPDAPTPPEPAASPLRSRLGGLTDAERDQVLLDLVRAKAALVLGHATGSAVDPHLTFKELGFDSMAAAELSEQLSAAAGLPLPATLTFDHPTPTAVAAELRAQTGDGPTASPEPHRSAPAAAGADDPVAIVAMSCRYPGGASTPEELWRLVAGQVDAVGPFPTDRGWDLAGLYHPDADHPGTSYAREGGFLYDAAEFDAAFFGISPREALAIEPQQRLLLEAAWEAFERAGIDGPALRGSDTGVFVGATAQDYGPRLHQAAGGIDAHLLTGVTPSVASGRVAFTFGLEGPAVTVDTACSSSLVALHLAAQSLRQGECALALAGGVTLMASPGMFTGFSRQRGLAPDGRCKPFAAAADGTGWAEGVGLVLLERLSDARRNGHEVLAVIRGSAINQDGASNGLAAPNGPAQQRVIRQALVNAGLAGTEVDAVEAHGTGTTLGDPIEAQALLATYGQGRAVDQPLWLGSIKSNIGHTQAAAGVAGVIKMVMALRHAELPPSLHANEPSPHVNWAAGGVRLLTEPVPWRTGERPRRAAVSSFGISGTNAHLIVEQAPATEHAERADQPGPDAPAPAVAGGGVVPWVLSARGPQALRGQAKALIERLPAALDAGASLADVGFSLATRRTVFEHRAVVLGQDRDELLVGLEALAAGETYPGVVGPATPPTGNTARGPVLVFPGQGSQWVGMGAGLLESSSVFAARVAECERALAPYVEWSLAEVLRGGVGAADLGRVDVVQPVLWAVMVSLAAVWADQGVTPAAVVGHSQGEIAAAVVAGALSLEDGAKVVALRSKALRRLAGGGAMASLGMSQAEATPWLAELGAAASAVVVAAVNGPGSVVVSGPPEQVRHAVERWQRTGGRARLIDVDYASHSPQVNVIADELTDLLAGVEPTGSDIAFYSTVTAERLDTTELTAAYWVTNLRERVRFADAVQRLLDTGHRVFIEASTHPVLTVGLQESFDEAGVAAVTVPTLRREQGGPAQLAQSVAQAFAAGVAVDWSRWFAADPAPRVVDLPTYAFQRERYWLAPASGGAGNPADLGLTTSGHPLLGAAVEVADGSTHVLTGRLSTRTHAWLAEHEVAGVTLVPGTVLLEWALRAADEVGGAGVDELALQVPLVLPAAGALRVQVVVGDATPDGRRDVRIYSRADEPQPSGLPWLCHAEGVLGPPRTEATEPDQPVGAWPPPAAEPVDLSEFTADSAADGYGYGPAFRGLRALWRHGDEVLAEVALPKAAGDHEGYGIHPALLDAALQPARLVPAPTADEDTDGRVWMPFSWSGVTLWAGEARSVRVRLSPRQDAAEGERALRVTVTDGTGAPVLSADALVTRPADRSHLRAAASRGVEGLFTLDWAQLGTARAADAPADGDWALLGDDRLGLTGPDTDGPRGTSYPDVAALAASAADGTPVPATVLTQALGDGTPTDTQTDALRLAENLSRLVRDWLARPALAECRLVVITRGAVATDDGEPLQDLAGATTWGLVSALQAAHPGRLLLLDADEDTAGLPSVALRAREFDEPRLALRAGRLLAPRLTRATAPAEPAADAPDGLDADGTVLVTGDGPLGELIAEHLARTGQAKHLLLVSPPGTDDAGTGELADRLDALGATPRFASADLADPEAVAALVAAVDPKHPLTAVIHTAGSPPAARPAAAGNTTTGEASADATEHLARSWATRAGAVAHLHAATAGLPLALFATFSSAAGTLGVTGWPEDAAADAYGAALAAHRRTLGLPGLAVAWGPWAASGSAPAPRSGVEALPSEQALTLWDASRRHGGAHLVAAGIDPRALAALPADAVPATLRGLLAAGVRGRRSAAEVGAGRPVDWAARLAGLSADDRHRTLLGMVREHAATVLGHADADAVQVDASFKDLGFDSFTAVELRNRLAAATGLRLPAALIFRHPTPEGIATHLLQRLAPDEAQPPAHDTAEPALTDLTRLENTLTNAVLADNDAGAVLSRLESLLSRLKAERKPANESSAAERLESASADQVLDFIHNELGVS</sequence>
<dbReference type="Pfam" id="PF16197">
    <property type="entry name" value="KAsynt_C_assoc"/>
    <property type="match status" value="2"/>
</dbReference>
<dbReference type="SUPFAM" id="SSF52151">
    <property type="entry name" value="FabD/lysophospholipase-like"/>
    <property type="match status" value="2"/>
</dbReference>
<dbReference type="InterPro" id="IPR014030">
    <property type="entry name" value="Ketoacyl_synth_N"/>
</dbReference>
<feature type="domain" description="PKS/mFAS DH" evidence="12">
    <location>
        <begin position="2003"/>
        <end position="2291"/>
    </location>
</feature>
<dbReference type="Pfam" id="PF21089">
    <property type="entry name" value="PKS_DH_N"/>
    <property type="match status" value="1"/>
</dbReference>
<dbReference type="PANTHER" id="PTHR43775:SF51">
    <property type="entry name" value="INACTIVE PHENOLPHTHIOCEROL SYNTHESIS POLYKETIDE SYNTHASE TYPE I PKS1-RELATED"/>
    <property type="match status" value="1"/>
</dbReference>
<dbReference type="InterPro" id="IPR016035">
    <property type="entry name" value="Acyl_Trfase/lysoPLipase"/>
</dbReference>
<dbReference type="InterPro" id="IPR049552">
    <property type="entry name" value="PKS_DH_N"/>
</dbReference>
<dbReference type="Proteomes" id="UP000509303">
    <property type="component" value="Chromosome"/>
</dbReference>
<dbReference type="Pfam" id="PF00698">
    <property type="entry name" value="Acyl_transf_1"/>
    <property type="match status" value="2"/>
</dbReference>
<keyword evidence="7 13" id="KW-0012">Acyltransferase</keyword>
<dbReference type="Gene3D" id="3.30.70.3290">
    <property type="match status" value="2"/>
</dbReference>
<keyword evidence="2" id="KW-0596">Phosphopantetheine</keyword>
<evidence type="ECO:0000256" key="1">
    <source>
        <dbReference type="ARBA" id="ARBA00004792"/>
    </source>
</evidence>
<feature type="region of interest" description="Disordered" evidence="9">
    <location>
        <begin position="440"/>
        <end position="463"/>
    </location>
</feature>
<dbReference type="PROSITE" id="PS00012">
    <property type="entry name" value="PHOSPHOPANTETHEINE"/>
    <property type="match status" value="1"/>
</dbReference>
<dbReference type="Pfam" id="PF00550">
    <property type="entry name" value="PP-binding"/>
    <property type="match status" value="2"/>
</dbReference>
<dbReference type="Gene3D" id="3.10.129.110">
    <property type="entry name" value="Polyketide synthase dehydratase"/>
    <property type="match status" value="1"/>
</dbReference>
<dbReference type="InterPro" id="IPR042104">
    <property type="entry name" value="PKS_dehydratase_sf"/>
</dbReference>
<feature type="compositionally biased region" description="Polar residues" evidence="9">
    <location>
        <begin position="938"/>
        <end position="947"/>
    </location>
</feature>
<evidence type="ECO:0000256" key="2">
    <source>
        <dbReference type="ARBA" id="ARBA00022450"/>
    </source>
</evidence>
<dbReference type="CDD" id="cd00833">
    <property type="entry name" value="PKS"/>
    <property type="match status" value="2"/>
</dbReference>
<dbReference type="SMART" id="SM00827">
    <property type="entry name" value="PKS_AT"/>
    <property type="match status" value="2"/>
</dbReference>
<dbReference type="EMBL" id="CP054929">
    <property type="protein sequence ID" value="QKW53942.1"/>
    <property type="molecule type" value="Genomic_DNA"/>
</dbReference>
<evidence type="ECO:0000313" key="14">
    <source>
        <dbReference type="Proteomes" id="UP000509303"/>
    </source>
</evidence>
<accession>A0A7H8NHT9</accession>
<keyword evidence="3" id="KW-0597">Phosphoprotein</keyword>
<feature type="domain" description="Carrier" evidence="10">
    <location>
        <begin position="2791"/>
        <end position="2866"/>
    </location>
</feature>
<dbReference type="InterPro" id="IPR018201">
    <property type="entry name" value="Ketoacyl_synth_AS"/>
</dbReference>
<dbReference type="SMART" id="SM00826">
    <property type="entry name" value="PKS_DH"/>
    <property type="match status" value="1"/>
</dbReference>
<dbReference type="CDD" id="cd08956">
    <property type="entry name" value="KR_3_FAS_SDR_x"/>
    <property type="match status" value="1"/>
</dbReference>
<dbReference type="SMART" id="SM00823">
    <property type="entry name" value="PKS_PP"/>
    <property type="match status" value="2"/>
</dbReference>
<dbReference type="Pfam" id="PF00109">
    <property type="entry name" value="ketoacyl-synt"/>
    <property type="match status" value="2"/>
</dbReference>
<dbReference type="InterPro" id="IPR036736">
    <property type="entry name" value="ACP-like_sf"/>
</dbReference>
<dbReference type="InterPro" id="IPR036291">
    <property type="entry name" value="NAD(P)-bd_dom_sf"/>
</dbReference>
<dbReference type="InterPro" id="IPR020807">
    <property type="entry name" value="PKS_DH"/>
</dbReference>
<dbReference type="InterPro" id="IPR014043">
    <property type="entry name" value="Acyl_transferase_dom"/>
</dbReference>
<dbReference type="Gene3D" id="1.10.1200.10">
    <property type="entry name" value="ACP-like"/>
    <property type="match status" value="2"/>
</dbReference>
<protein>
    <submittedName>
        <fullName evidence="13">Acyltransferase domain-containing protein</fullName>
    </submittedName>
</protein>